<dbReference type="KEGG" id="sniv:SFSGTM_29650"/>
<accession>A0A809SFH0</accession>
<dbReference type="RefSeq" id="WP_162085917.1">
    <property type="nucleotide sequence ID" value="NZ_AP021881.1"/>
</dbReference>
<dbReference type="AlphaFoldDB" id="A0A809SFH0"/>
<dbReference type="Proteomes" id="UP000463939">
    <property type="component" value="Chromosome"/>
</dbReference>
<evidence type="ECO:0000313" key="2">
    <source>
        <dbReference type="Proteomes" id="UP000463939"/>
    </source>
</evidence>
<organism evidence="1 2">
    <name type="scientific">Sulfuriferula nivalis</name>
    <dbReference type="NCBI Taxonomy" id="2675298"/>
    <lineage>
        <taxon>Bacteria</taxon>
        <taxon>Pseudomonadati</taxon>
        <taxon>Pseudomonadota</taxon>
        <taxon>Betaproteobacteria</taxon>
        <taxon>Nitrosomonadales</taxon>
        <taxon>Sulfuricellaceae</taxon>
        <taxon>Sulfuriferula</taxon>
    </lineage>
</organism>
<reference evidence="2" key="1">
    <citation type="submission" date="2019-11" db="EMBL/GenBank/DDBJ databases">
        <title>Isolation and characterization of a novel species in the genus Sulfuriferula.</title>
        <authorList>
            <person name="Mochizuki J."/>
            <person name="Kojima H."/>
            <person name="Fukui M."/>
        </authorList>
    </citation>
    <scope>NUCLEOTIDE SEQUENCE [LARGE SCALE GENOMIC DNA]</scope>
    <source>
        <strain evidence="2">SGTM</strain>
    </source>
</reference>
<evidence type="ECO:0008006" key="3">
    <source>
        <dbReference type="Google" id="ProtNLM"/>
    </source>
</evidence>
<dbReference type="EMBL" id="AP021881">
    <property type="protein sequence ID" value="BBP02257.1"/>
    <property type="molecule type" value="Genomic_DNA"/>
</dbReference>
<dbReference type="PIRSF" id="PIRSF034110">
    <property type="entry name" value="DUF1203"/>
    <property type="match status" value="1"/>
</dbReference>
<proteinExistence type="predicted"/>
<protein>
    <recommendedName>
        <fullName evidence="3">DUF1203 domain-containing protein</fullName>
    </recommendedName>
</protein>
<dbReference type="Pfam" id="PF06718">
    <property type="entry name" value="DUF1203"/>
    <property type="match status" value="1"/>
</dbReference>
<sequence length="159" mass="17909">MKIAIRPIRKDFLLKVRDAGLDDQNQKVVRVIASGGEPCRDVLRRAMPGEELILASYCPFTVAGPYKEYGAVFVLASPSTEFVDYKSLPLPKGSPTDYLRDQPFVLRAYSKTENIVAAELLEPSSAQEVLTKMFENSQVEFVLARYAAYGCYSFRIERE</sequence>
<gene>
    <name evidence="1" type="ORF">SFSGTM_29650</name>
</gene>
<dbReference type="InterPro" id="IPR009593">
    <property type="entry name" value="DUF1203"/>
</dbReference>
<name>A0A809SFH0_9PROT</name>
<keyword evidence="2" id="KW-1185">Reference proteome</keyword>
<evidence type="ECO:0000313" key="1">
    <source>
        <dbReference type="EMBL" id="BBP02257.1"/>
    </source>
</evidence>